<sequence>MRSGIDNFNPPLALNDDVLQMFFDVAAQVRALKSLSKTCRQMRLRCMPLLFNDIIHFLTFCSDRGHDVKFGYDDPVEFHRFSKNFMLCGVYSTDFLKAALSSMPRLHTVTLKFPSIFEHGLPRQPDWPRLRELRLKGELSPFGDPPLPFVAVFSNMPKLRVLELKLAQSPELRELTLSCPQVGDNTYAALPCSLQSLSLRCTPHYLNLTGERAISLTPKARWQWSLPSSSDMLRILRQCQLPDLRHLALEYREDDADGELLQHVASACPALRCLRLFRCQREDAEEPARDPIAIVAHMADQLVPLRNLTKLDLQLDLPGAPKLRAAMGGNLRDPPLQR</sequence>
<dbReference type="InterPro" id="IPR032675">
    <property type="entry name" value="LRR_dom_sf"/>
</dbReference>
<dbReference type="SUPFAM" id="SSF52047">
    <property type="entry name" value="RNI-like"/>
    <property type="match status" value="1"/>
</dbReference>
<accession>A0AAD7TQT4</accession>
<reference evidence="1" key="1">
    <citation type="submission" date="2022-11" db="EMBL/GenBank/DDBJ databases">
        <title>Genome Sequence of Cubamyces cubensis.</title>
        <authorList>
            <person name="Buettner E."/>
        </authorList>
    </citation>
    <scope>NUCLEOTIDE SEQUENCE</scope>
    <source>
        <strain evidence="1">MPL-01</strain>
    </source>
</reference>
<gene>
    <name evidence="1" type="ORF">ONZ51_g7269</name>
</gene>
<dbReference type="Proteomes" id="UP001215151">
    <property type="component" value="Unassembled WGS sequence"/>
</dbReference>
<comment type="caution">
    <text evidence="1">The sequence shown here is derived from an EMBL/GenBank/DDBJ whole genome shotgun (WGS) entry which is preliminary data.</text>
</comment>
<organism evidence="1 2">
    <name type="scientific">Trametes cubensis</name>
    <dbReference type="NCBI Taxonomy" id="1111947"/>
    <lineage>
        <taxon>Eukaryota</taxon>
        <taxon>Fungi</taxon>
        <taxon>Dikarya</taxon>
        <taxon>Basidiomycota</taxon>
        <taxon>Agaricomycotina</taxon>
        <taxon>Agaricomycetes</taxon>
        <taxon>Polyporales</taxon>
        <taxon>Polyporaceae</taxon>
        <taxon>Trametes</taxon>
    </lineage>
</organism>
<evidence type="ECO:0000313" key="1">
    <source>
        <dbReference type="EMBL" id="KAJ8474345.1"/>
    </source>
</evidence>
<dbReference type="AlphaFoldDB" id="A0AAD7TQT4"/>
<dbReference type="EMBL" id="JAPEVG010000191">
    <property type="protein sequence ID" value="KAJ8474345.1"/>
    <property type="molecule type" value="Genomic_DNA"/>
</dbReference>
<name>A0AAD7TQT4_9APHY</name>
<evidence type="ECO:0000313" key="2">
    <source>
        <dbReference type="Proteomes" id="UP001215151"/>
    </source>
</evidence>
<keyword evidence="2" id="KW-1185">Reference proteome</keyword>
<proteinExistence type="predicted"/>
<dbReference type="Gene3D" id="3.80.10.10">
    <property type="entry name" value="Ribonuclease Inhibitor"/>
    <property type="match status" value="2"/>
</dbReference>
<protein>
    <submittedName>
        <fullName evidence="1">Uncharacterized protein</fullName>
    </submittedName>
</protein>